<dbReference type="PANTHER" id="PTHR14856:SF9">
    <property type="entry name" value="PQ-LOOP REPEAT-CONTAINING PROTEIN 1"/>
    <property type="match status" value="1"/>
</dbReference>
<proteinExistence type="predicted"/>
<dbReference type="GO" id="GO:0005768">
    <property type="term" value="C:endosome"/>
    <property type="evidence" value="ECO:0007669"/>
    <property type="project" value="TreeGrafter"/>
</dbReference>
<protein>
    <recommendedName>
        <fullName evidence="8">PQ-loop repeat-containing protein 1</fullName>
    </recommendedName>
</protein>
<sequence length="189" mass="21777">MITAMMCLLYTVIKYKPIVPFNPLIRHASNSSISSDEDDIISVGQQAEYKWYQRSFWAWDYFLDYVNCLLAYTTLISISYVFFHQHVKFIEALGFLSLGIESTLPVPQILTNFKHRNTDGFSWVILASWFLGDGFKAFYFLYTQSPLQFVVCAVIQLCFDIVVVGQVVVFSSPALKKCFGIREHYETIA</sequence>
<dbReference type="OrthoDB" id="292213at2759"/>
<keyword evidence="4 5" id="KW-0472">Membrane</keyword>
<evidence type="ECO:0000256" key="2">
    <source>
        <dbReference type="ARBA" id="ARBA00022692"/>
    </source>
</evidence>
<dbReference type="InterPro" id="IPR006603">
    <property type="entry name" value="PQ-loop_rpt"/>
</dbReference>
<gene>
    <name evidence="6" type="ORF">CU098_014017</name>
</gene>
<name>A0A367KYJ0_RHIST</name>
<accession>A0A367KYJ0</accession>
<dbReference type="Gene3D" id="1.20.1280.290">
    <property type="match status" value="1"/>
</dbReference>
<dbReference type="GO" id="GO:0005802">
    <property type="term" value="C:trans-Golgi network"/>
    <property type="evidence" value="ECO:0007669"/>
    <property type="project" value="TreeGrafter"/>
</dbReference>
<evidence type="ECO:0000256" key="3">
    <source>
        <dbReference type="ARBA" id="ARBA00022989"/>
    </source>
</evidence>
<dbReference type="AlphaFoldDB" id="A0A367KYJ0"/>
<evidence type="ECO:0000313" key="7">
    <source>
        <dbReference type="Proteomes" id="UP000253551"/>
    </source>
</evidence>
<dbReference type="InterPro" id="IPR052241">
    <property type="entry name" value="SLC66/Scramblase_ANY1"/>
</dbReference>
<evidence type="ECO:0000256" key="4">
    <source>
        <dbReference type="ARBA" id="ARBA00023136"/>
    </source>
</evidence>
<dbReference type="GO" id="GO:0045332">
    <property type="term" value="P:phospholipid translocation"/>
    <property type="evidence" value="ECO:0007669"/>
    <property type="project" value="TreeGrafter"/>
</dbReference>
<feature type="transmembrane region" description="Helical" evidence="5">
    <location>
        <begin position="122"/>
        <end position="142"/>
    </location>
</feature>
<comment type="caution">
    <text evidence="6">The sequence shown here is derived from an EMBL/GenBank/DDBJ whole genome shotgun (WGS) entry which is preliminary data.</text>
</comment>
<keyword evidence="7" id="KW-1185">Reference proteome</keyword>
<reference evidence="6 7" key="1">
    <citation type="journal article" date="2018" name="G3 (Bethesda)">
        <title>Phylogenetic and Phylogenomic Definition of Rhizopus Species.</title>
        <authorList>
            <person name="Gryganskyi A.P."/>
            <person name="Golan J."/>
            <person name="Dolatabadi S."/>
            <person name="Mondo S."/>
            <person name="Robb S."/>
            <person name="Idnurm A."/>
            <person name="Muszewska A."/>
            <person name="Steczkiewicz K."/>
            <person name="Masonjones S."/>
            <person name="Liao H.L."/>
            <person name="Gajdeczka M.T."/>
            <person name="Anike F."/>
            <person name="Vuek A."/>
            <person name="Anishchenko I.M."/>
            <person name="Voigt K."/>
            <person name="de Hoog G.S."/>
            <person name="Smith M.E."/>
            <person name="Heitman J."/>
            <person name="Vilgalys R."/>
            <person name="Stajich J.E."/>
        </authorList>
    </citation>
    <scope>NUCLEOTIDE SEQUENCE [LARGE SCALE GENOMIC DNA]</scope>
    <source>
        <strain evidence="6 7">LSU 92-RS-03</strain>
    </source>
</reference>
<evidence type="ECO:0000256" key="1">
    <source>
        <dbReference type="ARBA" id="ARBA00004141"/>
    </source>
</evidence>
<dbReference type="Pfam" id="PF04193">
    <property type="entry name" value="PQ-loop"/>
    <property type="match status" value="1"/>
</dbReference>
<dbReference type="FunFam" id="1.20.1280.290:FF:000005">
    <property type="entry name" value="PQ-loop repeat-containing protein 1"/>
    <property type="match status" value="1"/>
</dbReference>
<dbReference type="GO" id="GO:0016020">
    <property type="term" value="C:membrane"/>
    <property type="evidence" value="ECO:0007669"/>
    <property type="project" value="UniProtKB-SubCell"/>
</dbReference>
<keyword evidence="3 5" id="KW-1133">Transmembrane helix</keyword>
<organism evidence="6 7">
    <name type="scientific">Rhizopus stolonifer</name>
    <name type="common">Rhizopus nigricans</name>
    <dbReference type="NCBI Taxonomy" id="4846"/>
    <lineage>
        <taxon>Eukaryota</taxon>
        <taxon>Fungi</taxon>
        <taxon>Fungi incertae sedis</taxon>
        <taxon>Mucoromycota</taxon>
        <taxon>Mucoromycotina</taxon>
        <taxon>Mucoromycetes</taxon>
        <taxon>Mucorales</taxon>
        <taxon>Mucorineae</taxon>
        <taxon>Rhizopodaceae</taxon>
        <taxon>Rhizopus</taxon>
    </lineage>
</organism>
<evidence type="ECO:0008006" key="8">
    <source>
        <dbReference type="Google" id="ProtNLM"/>
    </source>
</evidence>
<feature type="transmembrane region" description="Helical" evidence="5">
    <location>
        <begin position="148"/>
        <end position="170"/>
    </location>
</feature>
<dbReference type="STRING" id="4846.A0A367KYJ0"/>
<evidence type="ECO:0000256" key="5">
    <source>
        <dbReference type="SAM" id="Phobius"/>
    </source>
</evidence>
<keyword evidence="2 5" id="KW-0812">Transmembrane</keyword>
<dbReference type="Proteomes" id="UP000253551">
    <property type="component" value="Unassembled WGS sequence"/>
</dbReference>
<evidence type="ECO:0000313" key="6">
    <source>
        <dbReference type="EMBL" id="RCI07255.1"/>
    </source>
</evidence>
<feature type="transmembrane region" description="Helical" evidence="5">
    <location>
        <begin position="62"/>
        <end position="83"/>
    </location>
</feature>
<dbReference type="GO" id="GO:0042147">
    <property type="term" value="P:retrograde transport, endosome to Golgi"/>
    <property type="evidence" value="ECO:0007669"/>
    <property type="project" value="TreeGrafter"/>
</dbReference>
<dbReference type="EMBL" id="PJQM01000011">
    <property type="protein sequence ID" value="RCI07255.1"/>
    <property type="molecule type" value="Genomic_DNA"/>
</dbReference>
<dbReference type="PANTHER" id="PTHR14856">
    <property type="entry name" value="PQ-LOOP REPEAT-CONTAINING PROTEIN 1-LIKE PROTEIN"/>
    <property type="match status" value="1"/>
</dbReference>
<dbReference type="GO" id="GO:0005829">
    <property type="term" value="C:cytosol"/>
    <property type="evidence" value="ECO:0007669"/>
    <property type="project" value="GOC"/>
</dbReference>
<dbReference type="SMART" id="SM00679">
    <property type="entry name" value="CTNS"/>
    <property type="match status" value="1"/>
</dbReference>
<comment type="subcellular location">
    <subcellularLocation>
        <location evidence="1">Membrane</location>
        <topology evidence="1">Multi-pass membrane protein</topology>
    </subcellularLocation>
</comment>